<dbReference type="Pfam" id="PF00528">
    <property type="entry name" value="BPD_transp_1"/>
    <property type="match status" value="1"/>
</dbReference>
<protein>
    <submittedName>
        <fullName evidence="9">ABC transporter permease</fullName>
    </submittedName>
</protein>
<dbReference type="InterPro" id="IPR035906">
    <property type="entry name" value="MetI-like_sf"/>
</dbReference>
<evidence type="ECO:0000256" key="2">
    <source>
        <dbReference type="ARBA" id="ARBA00022448"/>
    </source>
</evidence>
<organism evidence="9 10">
    <name type="scientific">Candidatus Corynebacterium intestinavium</name>
    <dbReference type="NCBI Taxonomy" id="2838531"/>
    <lineage>
        <taxon>Bacteria</taxon>
        <taxon>Bacillati</taxon>
        <taxon>Actinomycetota</taxon>
        <taxon>Actinomycetes</taxon>
        <taxon>Mycobacteriales</taxon>
        <taxon>Corynebacteriaceae</taxon>
        <taxon>Corynebacterium</taxon>
    </lineage>
</organism>
<keyword evidence="5 7" id="KW-1133">Transmembrane helix</keyword>
<dbReference type="PANTHER" id="PTHR43386:SF23">
    <property type="entry name" value="ABC TRANSPORTER"/>
    <property type="match status" value="1"/>
</dbReference>
<evidence type="ECO:0000256" key="5">
    <source>
        <dbReference type="ARBA" id="ARBA00022989"/>
    </source>
</evidence>
<dbReference type="AlphaFoldDB" id="A0A9D2ZQV1"/>
<comment type="subcellular location">
    <subcellularLocation>
        <location evidence="1 7">Cell membrane</location>
        <topology evidence="1 7">Multi-pass membrane protein</topology>
    </subcellularLocation>
</comment>
<dbReference type="InterPro" id="IPR050366">
    <property type="entry name" value="BP-dependent_transpt_permease"/>
</dbReference>
<gene>
    <name evidence="9" type="ORF">H9907_03235</name>
</gene>
<feature type="transmembrane region" description="Helical" evidence="7">
    <location>
        <begin position="117"/>
        <end position="142"/>
    </location>
</feature>
<name>A0A9D2ZQV1_9CORY</name>
<feature type="transmembrane region" description="Helical" evidence="7">
    <location>
        <begin position="176"/>
        <end position="195"/>
    </location>
</feature>
<accession>A0A9D2ZQV1</accession>
<dbReference type="EMBL" id="DWUR01000050">
    <property type="protein sequence ID" value="HJD49116.1"/>
    <property type="molecule type" value="Genomic_DNA"/>
</dbReference>
<comment type="caution">
    <text evidence="9">The sequence shown here is derived from an EMBL/GenBank/DDBJ whole genome shotgun (WGS) entry which is preliminary data.</text>
</comment>
<keyword evidence="4 7" id="KW-0812">Transmembrane</keyword>
<keyword evidence="2 7" id="KW-0813">Transport</keyword>
<feature type="transmembrane region" description="Helical" evidence="7">
    <location>
        <begin position="6"/>
        <end position="31"/>
    </location>
</feature>
<comment type="similarity">
    <text evidence="7">Belongs to the binding-protein-dependent transport system permease family.</text>
</comment>
<proteinExistence type="inferred from homology"/>
<dbReference type="InterPro" id="IPR000515">
    <property type="entry name" value="MetI-like"/>
</dbReference>
<sequence>MFARTLKGFALSIGVGFCASLLSVGIAVLVAGASSLGLKPVDWAVSWIINCFLGLPSIVLMLILAFAIGGGFWGIVAAAAISTWPSLARILQAQALKVRSEGFVIDSLRRGRSRGWVAINHVIPSLLPHIAVGLIVGFPHAILHEAALSFLGFGFDPATPSLGIILNEAPKYITSGQWWLILAPVVALVGLAVLLDRLGNVVRAIMTPSTSQD</sequence>
<dbReference type="CDD" id="cd06261">
    <property type="entry name" value="TM_PBP2"/>
    <property type="match status" value="1"/>
</dbReference>
<reference evidence="9" key="2">
    <citation type="submission" date="2021-04" db="EMBL/GenBank/DDBJ databases">
        <authorList>
            <person name="Gilroy R."/>
        </authorList>
    </citation>
    <scope>NUCLEOTIDE SEQUENCE</scope>
    <source>
        <strain evidence="9">5925</strain>
    </source>
</reference>
<dbReference type="PROSITE" id="PS50928">
    <property type="entry name" value="ABC_TM1"/>
    <property type="match status" value="1"/>
</dbReference>
<evidence type="ECO:0000259" key="8">
    <source>
        <dbReference type="PROSITE" id="PS50928"/>
    </source>
</evidence>
<evidence type="ECO:0000313" key="10">
    <source>
        <dbReference type="Proteomes" id="UP000823907"/>
    </source>
</evidence>
<dbReference type="GO" id="GO:0055085">
    <property type="term" value="P:transmembrane transport"/>
    <property type="evidence" value="ECO:0007669"/>
    <property type="project" value="InterPro"/>
</dbReference>
<feature type="domain" description="ABC transmembrane type-1" evidence="8">
    <location>
        <begin position="9"/>
        <end position="199"/>
    </location>
</feature>
<evidence type="ECO:0000256" key="3">
    <source>
        <dbReference type="ARBA" id="ARBA00022475"/>
    </source>
</evidence>
<dbReference type="Proteomes" id="UP000823907">
    <property type="component" value="Unassembled WGS sequence"/>
</dbReference>
<dbReference type="PANTHER" id="PTHR43386">
    <property type="entry name" value="OLIGOPEPTIDE TRANSPORT SYSTEM PERMEASE PROTEIN APPC"/>
    <property type="match status" value="1"/>
</dbReference>
<evidence type="ECO:0000256" key="7">
    <source>
        <dbReference type="RuleBase" id="RU363032"/>
    </source>
</evidence>
<keyword evidence="3" id="KW-1003">Cell membrane</keyword>
<keyword evidence="6 7" id="KW-0472">Membrane</keyword>
<evidence type="ECO:0000313" key="9">
    <source>
        <dbReference type="EMBL" id="HJD49116.1"/>
    </source>
</evidence>
<dbReference type="Gene3D" id="1.10.3720.10">
    <property type="entry name" value="MetI-like"/>
    <property type="match status" value="1"/>
</dbReference>
<feature type="transmembrane region" description="Helical" evidence="7">
    <location>
        <begin position="43"/>
        <end position="66"/>
    </location>
</feature>
<dbReference type="GO" id="GO:0005886">
    <property type="term" value="C:plasma membrane"/>
    <property type="evidence" value="ECO:0007669"/>
    <property type="project" value="UniProtKB-SubCell"/>
</dbReference>
<evidence type="ECO:0000256" key="4">
    <source>
        <dbReference type="ARBA" id="ARBA00022692"/>
    </source>
</evidence>
<evidence type="ECO:0000256" key="6">
    <source>
        <dbReference type="ARBA" id="ARBA00023136"/>
    </source>
</evidence>
<dbReference type="SUPFAM" id="SSF161098">
    <property type="entry name" value="MetI-like"/>
    <property type="match status" value="1"/>
</dbReference>
<reference evidence="9" key="1">
    <citation type="journal article" date="2021" name="PeerJ">
        <title>Extensive microbial diversity within the chicken gut microbiome revealed by metagenomics and culture.</title>
        <authorList>
            <person name="Gilroy R."/>
            <person name="Ravi A."/>
            <person name="Getino M."/>
            <person name="Pursley I."/>
            <person name="Horton D.L."/>
            <person name="Alikhan N.F."/>
            <person name="Baker D."/>
            <person name="Gharbi K."/>
            <person name="Hall N."/>
            <person name="Watson M."/>
            <person name="Adriaenssens E.M."/>
            <person name="Foster-Nyarko E."/>
            <person name="Jarju S."/>
            <person name="Secka A."/>
            <person name="Antonio M."/>
            <person name="Oren A."/>
            <person name="Chaudhuri R.R."/>
            <person name="La Ragione R."/>
            <person name="Hildebrand F."/>
            <person name="Pallen M.J."/>
        </authorList>
    </citation>
    <scope>NUCLEOTIDE SEQUENCE</scope>
    <source>
        <strain evidence="9">5925</strain>
    </source>
</reference>
<evidence type="ECO:0000256" key="1">
    <source>
        <dbReference type="ARBA" id="ARBA00004651"/>
    </source>
</evidence>